<accession>A0AA40SX42</accession>
<dbReference type="GO" id="GO:0016763">
    <property type="term" value="F:pentosyltransferase activity"/>
    <property type="evidence" value="ECO:0007669"/>
    <property type="project" value="TreeGrafter"/>
</dbReference>
<dbReference type="EMBL" id="VJXY01000011">
    <property type="protein sequence ID" value="MBD6616659.1"/>
    <property type="molecule type" value="Genomic_DNA"/>
</dbReference>
<keyword evidence="3" id="KW-0328">Glycosyltransferase</keyword>
<dbReference type="PANTHER" id="PTHR33908:SF3">
    <property type="entry name" value="UNDECAPRENYL PHOSPHATE-ALPHA-4-AMINO-4-DEOXY-L-ARABINOSE ARABINOSYL TRANSFERASE"/>
    <property type="match status" value="1"/>
</dbReference>
<gene>
    <name evidence="10" type="ORF">FNW02_12660</name>
</gene>
<reference evidence="10" key="1">
    <citation type="submission" date="2019-07" db="EMBL/GenBank/DDBJ databases">
        <title>Toxilogical consequences of a new and cryptic species of cyanobacteria (Komarekiella delphini-convector) recovered from the epidermis of a bottlenose dolphin and 1500 ft. in the air.</title>
        <authorList>
            <person name="Brown A.O."/>
            <person name="Dvorak P."/>
            <person name="Villanueva C.D."/>
            <person name="Foss A.J."/>
            <person name="Garvey A.D."/>
            <person name="Gibson Q.A."/>
            <person name="Johansen J.R."/>
            <person name="Casamatta D.A."/>
        </authorList>
    </citation>
    <scope>NUCLEOTIDE SEQUENCE</scope>
    <source>
        <strain evidence="10">SJRDD-AB1</strain>
    </source>
</reference>
<feature type="transmembrane region" description="Helical" evidence="8">
    <location>
        <begin position="12"/>
        <end position="28"/>
    </location>
</feature>
<keyword evidence="4 10" id="KW-0808">Transferase</keyword>
<feature type="transmembrane region" description="Helical" evidence="8">
    <location>
        <begin position="375"/>
        <end position="396"/>
    </location>
</feature>
<evidence type="ECO:0000256" key="2">
    <source>
        <dbReference type="ARBA" id="ARBA00022475"/>
    </source>
</evidence>
<feature type="transmembrane region" description="Helical" evidence="8">
    <location>
        <begin position="142"/>
        <end position="162"/>
    </location>
</feature>
<dbReference type="Proteomes" id="UP001165986">
    <property type="component" value="Unassembled WGS sequence"/>
</dbReference>
<dbReference type="GO" id="GO:0010041">
    <property type="term" value="P:response to iron(III) ion"/>
    <property type="evidence" value="ECO:0007669"/>
    <property type="project" value="TreeGrafter"/>
</dbReference>
<evidence type="ECO:0000256" key="8">
    <source>
        <dbReference type="SAM" id="Phobius"/>
    </source>
</evidence>
<feature type="transmembrane region" description="Helical" evidence="8">
    <location>
        <begin position="169"/>
        <end position="187"/>
    </location>
</feature>
<dbReference type="GO" id="GO:0009103">
    <property type="term" value="P:lipopolysaccharide biosynthetic process"/>
    <property type="evidence" value="ECO:0007669"/>
    <property type="project" value="UniProtKB-ARBA"/>
</dbReference>
<comment type="caution">
    <text evidence="10">The sequence shown here is derived from an EMBL/GenBank/DDBJ whole genome shotgun (WGS) entry which is preliminary data.</text>
</comment>
<evidence type="ECO:0000313" key="11">
    <source>
        <dbReference type="Proteomes" id="UP001165986"/>
    </source>
</evidence>
<feature type="domain" description="Glycosyltransferase RgtA/B/C/D-like" evidence="9">
    <location>
        <begin position="94"/>
        <end position="234"/>
    </location>
</feature>
<sequence length="540" mass="61315">MRHPKLSPSWLRFFIVLLLVLGVFFRFFNLDYKIYWHDEVYTSFRAAGFTGKEIGEEIFQNQIISPQELQKYQRLKPGSTPVDTIKSLAVEDPQHPPLYFLMARFWMQAFGSSRTASRTLPALLSLLSLVSMYALGRELFTSRIAALLATALLALSPFDILFAQIARQYSFLTVCVIASSFFLLRALRLPTWYNWGLYALAVTLGLYSQPFFGLTLSGHIVYVLLARLLVKNSKVRAEDSHNLPVNQNKFSISNLIFFGLAIATSLILYTPWLFVLKSNYQRVLDTTSWVKGGDILYRVKLWILSFTALFLDLDFGFNNIWTYIPRLLIILLIAAAIYQCRYTSRKTWLFILTAIFVPFLMLAVSDFFLETQRSAVSRYLISSFPGVQLAVGYLLATKILNRQRFWRGVMVVLISCSVVSCTVSAFSDTWWSNIPSHFNAEMARRVNAVSSPILLSDGGYDGTNLGDILSLSYLLDSDVQLVLFGQPPKLEISNVKSLLSKNSETFLFRPSPQLVQAIESKYGQLVQIVPAGGLWQLKRL</sequence>
<keyword evidence="11" id="KW-1185">Reference proteome</keyword>
<organism evidence="10 11">
    <name type="scientific">Komarekiella delphini-convector SJRDD-AB1</name>
    <dbReference type="NCBI Taxonomy" id="2593771"/>
    <lineage>
        <taxon>Bacteria</taxon>
        <taxon>Bacillati</taxon>
        <taxon>Cyanobacteriota</taxon>
        <taxon>Cyanophyceae</taxon>
        <taxon>Nostocales</taxon>
        <taxon>Nostocaceae</taxon>
        <taxon>Komarekiella</taxon>
        <taxon>Komarekiella delphini-convector</taxon>
    </lineage>
</organism>
<dbReference type="InterPro" id="IPR050297">
    <property type="entry name" value="LipidA_mod_glycosyltrf_83"/>
</dbReference>
<evidence type="ECO:0000256" key="4">
    <source>
        <dbReference type="ARBA" id="ARBA00022679"/>
    </source>
</evidence>
<feature type="transmembrane region" description="Helical" evidence="8">
    <location>
        <begin position="320"/>
        <end position="340"/>
    </location>
</feature>
<protein>
    <submittedName>
        <fullName evidence="10">Glycosyl transferase family 39</fullName>
    </submittedName>
</protein>
<evidence type="ECO:0000259" key="9">
    <source>
        <dbReference type="Pfam" id="PF13231"/>
    </source>
</evidence>
<evidence type="ECO:0000256" key="3">
    <source>
        <dbReference type="ARBA" id="ARBA00022676"/>
    </source>
</evidence>
<keyword evidence="6 8" id="KW-1133">Transmembrane helix</keyword>
<keyword evidence="2" id="KW-1003">Cell membrane</keyword>
<keyword evidence="5 8" id="KW-0812">Transmembrane</keyword>
<dbReference type="RefSeq" id="WP_191757892.1">
    <property type="nucleotide sequence ID" value="NZ_VJXY01000011.1"/>
</dbReference>
<dbReference type="Pfam" id="PF13231">
    <property type="entry name" value="PMT_2"/>
    <property type="match status" value="1"/>
</dbReference>
<dbReference type="GO" id="GO:0005886">
    <property type="term" value="C:plasma membrane"/>
    <property type="evidence" value="ECO:0007669"/>
    <property type="project" value="UniProtKB-SubCell"/>
</dbReference>
<keyword evidence="7 8" id="KW-0472">Membrane</keyword>
<evidence type="ECO:0000313" key="10">
    <source>
        <dbReference type="EMBL" id="MBD6616659.1"/>
    </source>
</evidence>
<evidence type="ECO:0000256" key="6">
    <source>
        <dbReference type="ARBA" id="ARBA00022989"/>
    </source>
</evidence>
<evidence type="ECO:0000256" key="1">
    <source>
        <dbReference type="ARBA" id="ARBA00004651"/>
    </source>
</evidence>
<feature type="transmembrane region" description="Helical" evidence="8">
    <location>
        <begin position="408"/>
        <end position="431"/>
    </location>
</feature>
<evidence type="ECO:0000256" key="5">
    <source>
        <dbReference type="ARBA" id="ARBA00022692"/>
    </source>
</evidence>
<evidence type="ECO:0000256" key="7">
    <source>
        <dbReference type="ARBA" id="ARBA00023136"/>
    </source>
</evidence>
<dbReference type="PANTHER" id="PTHR33908">
    <property type="entry name" value="MANNOSYLTRANSFERASE YKCB-RELATED"/>
    <property type="match status" value="1"/>
</dbReference>
<feature type="transmembrane region" description="Helical" evidence="8">
    <location>
        <begin position="251"/>
        <end position="274"/>
    </location>
</feature>
<feature type="transmembrane region" description="Helical" evidence="8">
    <location>
        <begin position="347"/>
        <end position="369"/>
    </location>
</feature>
<comment type="subcellular location">
    <subcellularLocation>
        <location evidence="1">Cell membrane</location>
        <topology evidence="1">Multi-pass membrane protein</topology>
    </subcellularLocation>
</comment>
<name>A0AA40SX42_9NOST</name>
<dbReference type="InterPro" id="IPR038731">
    <property type="entry name" value="RgtA/B/C-like"/>
</dbReference>
<proteinExistence type="predicted"/>
<dbReference type="AlphaFoldDB" id="A0AA40SX42"/>